<feature type="compositionally biased region" description="Low complexity" evidence="1">
    <location>
        <begin position="341"/>
        <end position="358"/>
    </location>
</feature>
<evidence type="ECO:0000313" key="4">
    <source>
        <dbReference type="Proteomes" id="UP000193986"/>
    </source>
</evidence>
<name>A0A1Y2B0A6_9TREE</name>
<dbReference type="EMBL" id="MCFC01000032">
    <property type="protein sequence ID" value="ORY28252.1"/>
    <property type="molecule type" value="Genomic_DNA"/>
</dbReference>
<evidence type="ECO:0000256" key="2">
    <source>
        <dbReference type="SAM" id="Phobius"/>
    </source>
</evidence>
<evidence type="ECO:0000313" key="3">
    <source>
        <dbReference type="EMBL" id="ORY28252.1"/>
    </source>
</evidence>
<protein>
    <submittedName>
        <fullName evidence="3">Uncharacterized protein</fullName>
    </submittedName>
</protein>
<organism evidence="3 4">
    <name type="scientific">Naematelia encephala</name>
    <dbReference type="NCBI Taxonomy" id="71784"/>
    <lineage>
        <taxon>Eukaryota</taxon>
        <taxon>Fungi</taxon>
        <taxon>Dikarya</taxon>
        <taxon>Basidiomycota</taxon>
        <taxon>Agaricomycotina</taxon>
        <taxon>Tremellomycetes</taxon>
        <taxon>Tremellales</taxon>
        <taxon>Naemateliaceae</taxon>
        <taxon>Naematelia</taxon>
    </lineage>
</organism>
<keyword evidence="2" id="KW-0472">Membrane</keyword>
<reference evidence="3 4" key="1">
    <citation type="submission" date="2016-07" db="EMBL/GenBank/DDBJ databases">
        <title>Pervasive Adenine N6-methylation of Active Genes in Fungi.</title>
        <authorList>
            <consortium name="DOE Joint Genome Institute"/>
            <person name="Mondo S.J."/>
            <person name="Dannebaum R.O."/>
            <person name="Kuo R.C."/>
            <person name="Labutti K."/>
            <person name="Haridas S."/>
            <person name="Kuo A."/>
            <person name="Salamov A."/>
            <person name="Ahrendt S.R."/>
            <person name="Lipzen A."/>
            <person name="Sullivan W."/>
            <person name="Andreopoulos W.B."/>
            <person name="Clum A."/>
            <person name="Lindquist E."/>
            <person name="Daum C."/>
            <person name="Ramamoorthy G.K."/>
            <person name="Gryganskyi A."/>
            <person name="Culley D."/>
            <person name="Magnuson J.K."/>
            <person name="James T.Y."/>
            <person name="O'Malley M.A."/>
            <person name="Stajich J.E."/>
            <person name="Spatafora J.W."/>
            <person name="Visel A."/>
            <person name="Grigoriev I.V."/>
        </authorList>
    </citation>
    <scope>NUCLEOTIDE SEQUENCE [LARGE SCALE GENOMIC DNA]</scope>
    <source>
        <strain evidence="3 4">68-887.2</strain>
    </source>
</reference>
<feature type="transmembrane region" description="Helical" evidence="2">
    <location>
        <begin position="177"/>
        <end position="203"/>
    </location>
</feature>
<dbReference type="PANTHER" id="PTHR28297">
    <property type="entry name" value="FUNGAL PROTEIN"/>
    <property type="match status" value="1"/>
</dbReference>
<dbReference type="Proteomes" id="UP000193986">
    <property type="component" value="Unassembled WGS sequence"/>
</dbReference>
<sequence>MKSLFRPFPLPLTGKQWFYLCFLQGVSAGFIDAGANFGIAYAMYHSQDVVKMWVFSQNTIAGDLGVTPIIQCAISMLISSTLVHTDLHHHAISPLPFVYPHVYDLPDPRSLFTRRRVMHDADEKPGEGETVPEAQAQAPYERNFKYYYWMLVRFIFEGTEKNMMLARIPISHWFGRLVWTGAQGAALGIVFGFPIWCLAIVILGPIYGNGNMGNKWAPQVIKLVYGAIVGWITNPVIAVLALGSQAEKHLMVIEVGEDEEAQIGGVETIQEDEEYLPPPPPTSPLRATSFVPSSPSRSTRLGIPSTPTRTRTHSGSIGSYSGRPPLTANVSSFAPPPPLVSPGMPSTTRSRSSTVPTRPARPRGATITSTAPSERSFSYTLGGTGGRAKRSRGLSSVSDSARQGDVPPLNLPLPSSSDENAARQGERTAVWDVFGKNQGTPRAPVMGRRQTTGGHPELGQPVGDSS</sequence>
<gene>
    <name evidence="3" type="ORF">BCR39DRAFT_559542</name>
</gene>
<dbReference type="OrthoDB" id="15595at2759"/>
<proteinExistence type="predicted"/>
<dbReference type="AlphaFoldDB" id="A0A1Y2B0A6"/>
<feature type="region of interest" description="Disordered" evidence="1">
    <location>
        <begin position="272"/>
        <end position="466"/>
    </location>
</feature>
<dbReference type="InterPro" id="IPR018852">
    <property type="entry name" value="DUF2456"/>
</dbReference>
<keyword evidence="4" id="KW-1185">Reference proteome</keyword>
<comment type="caution">
    <text evidence="3">The sequence shown here is derived from an EMBL/GenBank/DDBJ whole genome shotgun (WGS) entry which is preliminary data.</text>
</comment>
<keyword evidence="2" id="KW-1133">Transmembrane helix</keyword>
<dbReference type="InParanoid" id="A0A1Y2B0A6"/>
<keyword evidence="2" id="KW-0812">Transmembrane</keyword>
<feature type="compositionally biased region" description="Polar residues" evidence="1">
    <location>
        <begin position="290"/>
        <end position="319"/>
    </location>
</feature>
<feature type="transmembrane region" description="Helical" evidence="2">
    <location>
        <begin position="223"/>
        <end position="243"/>
    </location>
</feature>
<dbReference type="STRING" id="71784.A0A1Y2B0A6"/>
<accession>A0A1Y2B0A6</accession>
<evidence type="ECO:0000256" key="1">
    <source>
        <dbReference type="SAM" id="MobiDB-lite"/>
    </source>
</evidence>
<dbReference type="Pfam" id="PF10445">
    <property type="entry name" value="DUF2456"/>
    <property type="match status" value="1"/>
</dbReference>
<feature type="compositionally biased region" description="Polar residues" evidence="1">
    <location>
        <begin position="366"/>
        <end position="381"/>
    </location>
</feature>
<dbReference type="PANTHER" id="PTHR28297:SF1">
    <property type="entry name" value="FUNGAL PROTEIN"/>
    <property type="match status" value="1"/>
</dbReference>